<sequence length="140" mass="16127">MRNHLRTAATRVPRWTPFVFLAPDRYVADGEFWAEFDFRTWSRRGYEWVSDPWNGFRDVAKRPRETLAEGRGDCEDYALVAASWARARGHEGVGLGFCLESPYPWPRHAIAYDDRFVYSSGRIFVGRSRSGSRGRGTCSV</sequence>
<dbReference type="Gene3D" id="3.10.620.30">
    <property type="match status" value="1"/>
</dbReference>
<reference evidence="1 2" key="1">
    <citation type="journal article" date="2019" name="Int. J. Syst. Evol. Microbiol.">
        <title>The Global Catalogue of Microorganisms (GCM) 10K type strain sequencing project: providing services to taxonomists for standard genome sequencing and annotation.</title>
        <authorList>
            <consortium name="The Broad Institute Genomics Platform"/>
            <consortium name="The Broad Institute Genome Sequencing Center for Infectious Disease"/>
            <person name="Wu L."/>
            <person name="Ma J."/>
        </authorList>
    </citation>
    <scope>NUCLEOTIDE SEQUENCE [LARGE SCALE GENOMIC DNA]</scope>
    <source>
        <strain evidence="1 2">CGMCC 1.12553</strain>
    </source>
</reference>
<protein>
    <recommendedName>
        <fullName evidence="3">Transglutaminase-like domain-containing protein</fullName>
    </recommendedName>
</protein>
<dbReference type="Proteomes" id="UP001595921">
    <property type="component" value="Unassembled WGS sequence"/>
</dbReference>
<keyword evidence="2" id="KW-1185">Reference proteome</keyword>
<evidence type="ECO:0000313" key="1">
    <source>
        <dbReference type="EMBL" id="MFC4360590.1"/>
    </source>
</evidence>
<accession>A0ABD5PI77</accession>
<dbReference type="EMBL" id="JBHSDS010000017">
    <property type="protein sequence ID" value="MFC4360590.1"/>
    <property type="molecule type" value="Genomic_DNA"/>
</dbReference>
<name>A0ABD5PI77_9EURY</name>
<dbReference type="InterPro" id="IPR038765">
    <property type="entry name" value="Papain-like_cys_pep_sf"/>
</dbReference>
<dbReference type="AlphaFoldDB" id="A0ABD5PI77"/>
<proteinExistence type="predicted"/>
<dbReference type="SUPFAM" id="SSF54001">
    <property type="entry name" value="Cysteine proteinases"/>
    <property type="match status" value="1"/>
</dbReference>
<comment type="caution">
    <text evidence="1">The sequence shown here is derived from an EMBL/GenBank/DDBJ whole genome shotgun (WGS) entry which is preliminary data.</text>
</comment>
<gene>
    <name evidence="1" type="ORF">ACFO0N_21810</name>
</gene>
<dbReference type="RefSeq" id="WP_267620932.1">
    <property type="nucleotide sequence ID" value="NZ_JAODIW010000005.1"/>
</dbReference>
<evidence type="ECO:0000313" key="2">
    <source>
        <dbReference type="Proteomes" id="UP001595921"/>
    </source>
</evidence>
<evidence type="ECO:0008006" key="3">
    <source>
        <dbReference type="Google" id="ProtNLM"/>
    </source>
</evidence>
<organism evidence="1 2">
    <name type="scientific">Halobium salinum</name>
    <dbReference type="NCBI Taxonomy" id="1364940"/>
    <lineage>
        <taxon>Archaea</taxon>
        <taxon>Methanobacteriati</taxon>
        <taxon>Methanobacteriota</taxon>
        <taxon>Stenosarchaea group</taxon>
        <taxon>Halobacteria</taxon>
        <taxon>Halobacteriales</taxon>
        <taxon>Haloferacaceae</taxon>
        <taxon>Halobium</taxon>
    </lineage>
</organism>